<keyword evidence="3 5" id="KW-0067">ATP-binding</keyword>
<feature type="domain" description="ABC transporter" evidence="4">
    <location>
        <begin position="13"/>
        <end position="236"/>
    </location>
</feature>
<dbReference type="EMBL" id="QPJW01000013">
    <property type="protein sequence ID" value="RCX16192.1"/>
    <property type="molecule type" value="Genomic_DNA"/>
</dbReference>
<dbReference type="InterPro" id="IPR003593">
    <property type="entry name" value="AAA+_ATPase"/>
</dbReference>
<comment type="caution">
    <text evidence="5">The sequence shown here is derived from an EMBL/GenBank/DDBJ whole genome shotgun (WGS) entry which is preliminary data.</text>
</comment>
<dbReference type="CDD" id="cd03230">
    <property type="entry name" value="ABC_DR_subfamily_A"/>
    <property type="match status" value="1"/>
</dbReference>
<keyword evidence="6" id="KW-1185">Reference proteome</keyword>
<dbReference type="Proteomes" id="UP000253090">
    <property type="component" value="Unassembled WGS sequence"/>
</dbReference>
<name>A0A369B3R4_9BACL</name>
<dbReference type="Pfam" id="PF00005">
    <property type="entry name" value="ABC_tran"/>
    <property type="match status" value="1"/>
</dbReference>
<dbReference type="AlphaFoldDB" id="A0A369B3R4"/>
<evidence type="ECO:0000313" key="6">
    <source>
        <dbReference type="Proteomes" id="UP000253090"/>
    </source>
</evidence>
<dbReference type="SUPFAM" id="SSF52540">
    <property type="entry name" value="P-loop containing nucleoside triphosphate hydrolases"/>
    <property type="match status" value="1"/>
</dbReference>
<evidence type="ECO:0000256" key="1">
    <source>
        <dbReference type="ARBA" id="ARBA00022448"/>
    </source>
</evidence>
<dbReference type="PROSITE" id="PS50893">
    <property type="entry name" value="ABC_TRANSPORTER_2"/>
    <property type="match status" value="1"/>
</dbReference>
<evidence type="ECO:0000256" key="3">
    <source>
        <dbReference type="ARBA" id="ARBA00022840"/>
    </source>
</evidence>
<dbReference type="GO" id="GO:0005524">
    <property type="term" value="F:ATP binding"/>
    <property type="evidence" value="ECO:0007669"/>
    <property type="project" value="UniProtKB-KW"/>
</dbReference>
<dbReference type="SMART" id="SM00382">
    <property type="entry name" value="AAA"/>
    <property type="match status" value="1"/>
</dbReference>
<keyword evidence="2" id="KW-0547">Nucleotide-binding</keyword>
<dbReference type="InterPro" id="IPR003439">
    <property type="entry name" value="ABC_transporter-like_ATP-bd"/>
</dbReference>
<protein>
    <submittedName>
        <fullName evidence="5">ABC-2 type transport system ATP-binding protein</fullName>
    </submittedName>
</protein>
<dbReference type="RefSeq" id="WP_114498505.1">
    <property type="nucleotide sequence ID" value="NZ_QPJW01000013.1"/>
</dbReference>
<evidence type="ECO:0000259" key="4">
    <source>
        <dbReference type="PROSITE" id="PS50893"/>
    </source>
</evidence>
<sequence length="242" mass="26772">MKESFNKNFQESLLQVNIEEAGYEAGKPKIEHVSLTVRSGKLTGLIGPNGAGKSTTLKAILGLLPETKGDVRFAGNSDKYAYVPEHPVFYDTLTLWEHLGLAAAVYGMDETDFERESGLLLEKFRMTEVRNHLPGGFSKGMRQKMMLMIGFLLRPDVYIVDEPFIGLDPRATKDFLGLLEEERRRGAGVLMCTHVLDTAERICDDFILMSGGKVAASGTLEEIRFAAGLPEASLFDCFDVLT</sequence>
<accession>A0A369B3R4</accession>
<gene>
    <name evidence="5" type="ORF">DFP94_11349</name>
</gene>
<reference evidence="5 6" key="1">
    <citation type="submission" date="2018-07" db="EMBL/GenBank/DDBJ databases">
        <title>Genomic Encyclopedia of Type Strains, Phase III (KMG-III): the genomes of soil and plant-associated and newly described type strains.</title>
        <authorList>
            <person name="Whitman W."/>
        </authorList>
    </citation>
    <scope>NUCLEOTIDE SEQUENCE [LARGE SCALE GENOMIC DNA]</scope>
    <source>
        <strain evidence="5 6">CECT 8333</strain>
    </source>
</reference>
<organism evidence="5 6">
    <name type="scientific">Fontibacillus phaseoli</name>
    <dbReference type="NCBI Taxonomy" id="1416533"/>
    <lineage>
        <taxon>Bacteria</taxon>
        <taxon>Bacillati</taxon>
        <taxon>Bacillota</taxon>
        <taxon>Bacilli</taxon>
        <taxon>Bacillales</taxon>
        <taxon>Paenibacillaceae</taxon>
        <taxon>Fontibacillus</taxon>
    </lineage>
</organism>
<evidence type="ECO:0000313" key="5">
    <source>
        <dbReference type="EMBL" id="RCX16192.1"/>
    </source>
</evidence>
<dbReference type="PANTHER" id="PTHR42939:SF2">
    <property type="entry name" value="ABC-TYPE TRANSPORTER ATP-BINDING PROTEIN ECSA"/>
    <property type="match status" value="1"/>
</dbReference>
<keyword evidence="1" id="KW-0813">Transport</keyword>
<dbReference type="PANTHER" id="PTHR42939">
    <property type="entry name" value="ABC TRANSPORTER ATP-BINDING PROTEIN ALBC-RELATED"/>
    <property type="match status" value="1"/>
</dbReference>
<dbReference type="OrthoDB" id="9804819at2"/>
<dbReference type="GO" id="GO:0016887">
    <property type="term" value="F:ATP hydrolysis activity"/>
    <property type="evidence" value="ECO:0007669"/>
    <property type="project" value="InterPro"/>
</dbReference>
<dbReference type="InterPro" id="IPR027417">
    <property type="entry name" value="P-loop_NTPase"/>
</dbReference>
<evidence type="ECO:0000256" key="2">
    <source>
        <dbReference type="ARBA" id="ARBA00022741"/>
    </source>
</evidence>
<dbReference type="InterPro" id="IPR051782">
    <property type="entry name" value="ABC_Transporter_VariousFunc"/>
</dbReference>
<proteinExistence type="predicted"/>
<dbReference type="Gene3D" id="3.40.50.300">
    <property type="entry name" value="P-loop containing nucleotide triphosphate hydrolases"/>
    <property type="match status" value="1"/>
</dbReference>